<evidence type="ECO:0000313" key="5">
    <source>
        <dbReference type="Proteomes" id="UP000554482"/>
    </source>
</evidence>
<organism evidence="4 5">
    <name type="scientific">Thalictrum thalictroides</name>
    <name type="common">Rue-anemone</name>
    <name type="synonym">Anemone thalictroides</name>
    <dbReference type="NCBI Taxonomy" id="46969"/>
    <lineage>
        <taxon>Eukaryota</taxon>
        <taxon>Viridiplantae</taxon>
        <taxon>Streptophyta</taxon>
        <taxon>Embryophyta</taxon>
        <taxon>Tracheophyta</taxon>
        <taxon>Spermatophyta</taxon>
        <taxon>Magnoliopsida</taxon>
        <taxon>Ranunculales</taxon>
        <taxon>Ranunculaceae</taxon>
        <taxon>Thalictroideae</taxon>
        <taxon>Thalictrum</taxon>
    </lineage>
</organism>
<dbReference type="Gene3D" id="3.40.50.2000">
    <property type="entry name" value="Glycogen Phosphorylase B"/>
    <property type="match status" value="2"/>
</dbReference>
<evidence type="ECO:0000256" key="1">
    <source>
        <dbReference type="ARBA" id="ARBA00009995"/>
    </source>
</evidence>
<dbReference type="AlphaFoldDB" id="A0A7J6WIS8"/>
<dbReference type="Pfam" id="PF26168">
    <property type="entry name" value="Glyco_transf_N"/>
    <property type="match status" value="1"/>
</dbReference>
<protein>
    <submittedName>
        <fullName evidence="4">Zeatin o-glucosyltransferase</fullName>
    </submittedName>
</protein>
<evidence type="ECO:0000313" key="4">
    <source>
        <dbReference type="EMBL" id="KAF5197289.1"/>
    </source>
</evidence>
<proteinExistence type="inferred from homology"/>
<dbReference type="GO" id="GO:1901135">
    <property type="term" value="P:carbohydrate derivative metabolic process"/>
    <property type="evidence" value="ECO:0007669"/>
    <property type="project" value="UniProtKB-ARBA"/>
</dbReference>
<dbReference type="OrthoDB" id="5835829at2759"/>
<evidence type="ECO:0000256" key="2">
    <source>
        <dbReference type="ARBA" id="ARBA00022679"/>
    </source>
</evidence>
<comment type="similarity">
    <text evidence="1">Belongs to the UDP-glycosyltransferase family.</text>
</comment>
<name>A0A7J6WIS8_THATH</name>
<dbReference type="EMBL" id="JABWDY010014843">
    <property type="protein sequence ID" value="KAF5197289.1"/>
    <property type="molecule type" value="Genomic_DNA"/>
</dbReference>
<dbReference type="PANTHER" id="PTHR48044">
    <property type="entry name" value="GLYCOSYLTRANSFERASE"/>
    <property type="match status" value="1"/>
</dbReference>
<sequence length="227" mass="25622">MAFAAHEASFVSNAEAYCFIPCSAFTVLHFIWESMGKPAYEEGSLFPEELPRISLDASLSERFLKFSNQNTQWSNLYCAGNIYNTCNVIEAKYIDLLAQTQPSKKYWAIGPFNPVTFGSGTPRRHRCLEWLDKQPPSSVIYVSFGTMTSISDDQIAELSIGLERSEQRFVWVLRDADLGDIYTQEGRKAQLPDGFEERIGGVGMVVRDWAPQVQILAHEPIHQLVDS</sequence>
<dbReference type="InterPro" id="IPR002213">
    <property type="entry name" value="UDP_glucos_trans"/>
</dbReference>
<evidence type="ECO:0000259" key="3">
    <source>
        <dbReference type="Pfam" id="PF26168"/>
    </source>
</evidence>
<accession>A0A7J6WIS8</accession>
<dbReference type="PANTHER" id="PTHR48044:SF22">
    <property type="entry name" value="GLYCOSYLTRANSFERASE"/>
    <property type="match status" value="1"/>
</dbReference>
<dbReference type="Proteomes" id="UP000554482">
    <property type="component" value="Unassembled WGS sequence"/>
</dbReference>
<gene>
    <name evidence="4" type="ORF">FRX31_013125</name>
</gene>
<keyword evidence="2 4" id="KW-0808">Transferase</keyword>
<feature type="domain" description="Glycosyltransferase N-terminal" evidence="3">
    <location>
        <begin position="1"/>
        <end position="114"/>
    </location>
</feature>
<dbReference type="InterPro" id="IPR058980">
    <property type="entry name" value="Glyco_transf_N"/>
</dbReference>
<dbReference type="Pfam" id="PF00201">
    <property type="entry name" value="UDPGT"/>
    <property type="match status" value="1"/>
</dbReference>
<reference evidence="4 5" key="1">
    <citation type="submission" date="2020-06" db="EMBL/GenBank/DDBJ databases">
        <title>Transcriptomic and genomic resources for Thalictrum thalictroides and T. hernandezii: Facilitating candidate gene discovery in an emerging model plant lineage.</title>
        <authorList>
            <person name="Arias T."/>
            <person name="Riano-Pachon D.M."/>
            <person name="Di Stilio V.S."/>
        </authorList>
    </citation>
    <scope>NUCLEOTIDE SEQUENCE [LARGE SCALE GENOMIC DNA]</scope>
    <source>
        <strain evidence="5">cv. WT478/WT964</strain>
        <tissue evidence="4">Leaves</tissue>
    </source>
</reference>
<keyword evidence="5" id="KW-1185">Reference proteome</keyword>
<dbReference type="GO" id="GO:0008194">
    <property type="term" value="F:UDP-glycosyltransferase activity"/>
    <property type="evidence" value="ECO:0007669"/>
    <property type="project" value="InterPro"/>
</dbReference>
<dbReference type="SUPFAM" id="SSF53756">
    <property type="entry name" value="UDP-Glycosyltransferase/glycogen phosphorylase"/>
    <property type="match status" value="1"/>
</dbReference>
<comment type="caution">
    <text evidence="4">The sequence shown here is derived from an EMBL/GenBank/DDBJ whole genome shotgun (WGS) entry which is preliminary data.</text>
</comment>